<feature type="transmembrane region" description="Helical" evidence="2">
    <location>
        <begin position="64"/>
        <end position="86"/>
    </location>
</feature>
<sequence>MELWILAALANPLIFSIVTLIDKRVLSGFELGLPSFNLFVGGSQGLFGATVLLLNFPAGVEFEILAKAWSIGVLQAFTLIFMFWMLKREDPSRVIPAMQTSPIYVALLAWVIFDESLTALQWISVFLAVGGSVLASIKIGSLSGKGNIVFQPLFLLLAVGALLMASSQLITKSIVEDLSTIHIVSLRGTGLFTVMWLVFARPDALRGLGSFLKKPKQAPWLIMAEGVMPFNGHLLITYAIGKGPIALVSSLGGARPIFVFSMSALGAWLAPNLIYEKFTRPDMALKLVSATMVVGAVVIISVV</sequence>
<evidence type="ECO:0000256" key="1">
    <source>
        <dbReference type="ARBA" id="ARBA00007362"/>
    </source>
</evidence>
<evidence type="ECO:0000313" key="5">
    <source>
        <dbReference type="Proteomes" id="UP001219901"/>
    </source>
</evidence>
<feature type="transmembrane region" description="Helical" evidence="2">
    <location>
        <begin position="119"/>
        <end position="137"/>
    </location>
</feature>
<name>A0AAJ6CVH4_9CHLR</name>
<feature type="transmembrane region" description="Helical" evidence="2">
    <location>
        <begin position="253"/>
        <end position="271"/>
    </location>
</feature>
<accession>A0AAJ6CVH4</accession>
<organism evidence="4 5">
    <name type="scientific">Candidatus Lucifugimonas marina</name>
    <dbReference type="NCBI Taxonomy" id="3038979"/>
    <lineage>
        <taxon>Bacteria</taxon>
        <taxon>Bacillati</taxon>
        <taxon>Chloroflexota</taxon>
        <taxon>Dehalococcoidia</taxon>
        <taxon>SAR202 cluster</taxon>
        <taxon>Candidatus Lucifugimonadales</taxon>
        <taxon>Candidatus Lucifugimonadaceae</taxon>
        <taxon>Candidatus Lucifugimonas</taxon>
    </lineage>
</organism>
<dbReference type="Pfam" id="PF00892">
    <property type="entry name" value="EamA"/>
    <property type="match status" value="1"/>
</dbReference>
<dbReference type="InterPro" id="IPR037185">
    <property type="entry name" value="EmrE-like"/>
</dbReference>
<comment type="similarity">
    <text evidence="1">Belongs to the EamA transporter family.</text>
</comment>
<dbReference type="AlphaFoldDB" id="A0AAJ6CVH4"/>
<dbReference type="Proteomes" id="UP001219901">
    <property type="component" value="Chromosome"/>
</dbReference>
<feature type="transmembrane region" description="Helical" evidence="2">
    <location>
        <begin position="6"/>
        <end position="26"/>
    </location>
</feature>
<feature type="transmembrane region" description="Helical" evidence="2">
    <location>
        <begin position="38"/>
        <end position="58"/>
    </location>
</feature>
<dbReference type="InterPro" id="IPR000620">
    <property type="entry name" value="EamA_dom"/>
</dbReference>
<dbReference type="GO" id="GO:0016020">
    <property type="term" value="C:membrane"/>
    <property type="evidence" value="ECO:0007669"/>
    <property type="project" value="InterPro"/>
</dbReference>
<evidence type="ECO:0000313" key="4">
    <source>
        <dbReference type="EMBL" id="WFG40189.1"/>
    </source>
</evidence>
<keyword evidence="2" id="KW-0472">Membrane</keyword>
<feature type="transmembrane region" description="Helical" evidence="2">
    <location>
        <begin position="149"/>
        <end position="169"/>
    </location>
</feature>
<reference evidence="5" key="2">
    <citation type="submission" date="2023-06" db="EMBL/GenBank/DDBJ databases">
        <title>Pangenomics reveal diversification of enzyme families and niche specialization in globally abundant SAR202 bacteria.</title>
        <authorList>
            <person name="Saw J.H.W."/>
        </authorList>
    </citation>
    <scope>NUCLEOTIDE SEQUENCE [LARGE SCALE GENOMIC DNA]</scope>
    <source>
        <strain evidence="5">JH1073</strain>
    </source>
</reference>
<feature type="transmembrane region" description="Helical" evidence="2">
    <location>
        <begin position="220"/>
        <end position="241"/>
    </location>
</feature>
<feature type="domain" description="EamA" evidence="3">
    <location>
        <begin position="3"/>
        <end position="136"/>
    </location>
</feature>
<keyword evidence="2" id="KW-0812">Transmembrane</keyword>
<evidence type="ECO:0000259" key="3">
    <source>
        <dbReference type="Pfam" id="PF00892"/>
    </source>
</evidence>
<evidence type="ECO:0000256" key="2">
    <source>
        <dbReference type="SAM" id="Phobius"/>
    </source>
</evidence>
<feature type="transmembrane region" description="Helical" evidence="2">
    <location>
        <begin position="181"/>
        <end position="199"/>
    </location>
</feature>
<keyword evidence="5" id="KW-1185">Reference proteome</keyword>
<keyword evidence="2" id="KW-1133">Transmembrane helix</keyword>
<dbReference type="EMBL" id="CP046147">
    <property type="protein sequence ID" value="WFG40189.1"/>
    <property type="molecule type" value="Genomic_DNA"/>
</dbReference>
<feature type="transmembrane region" description="Helical" evidence="2">
    <location>
        <begin position="283"/>
        <end position="302"/>
    </location>
</feature>
<reference evidence="4 5" key="1">
    <citation type="submission" date="2019-11" db="EMBL/GenBank/DDBJ databases">
        <authorList>
            <person name="Cho J.-C."/>
        </authorList>
    </citation>
    <scope>NUCLEOTIDE SEQUENCE [LARGE SCALE GENOMIC DNA]</scope>
    <source>
        <strain evidence="4 5">JH1073</strain>
    </source>
</reference>
<gene>
    <name evidence="4" type="ORF">GKO48_11365</name>
</gene>
<protein>
    <submittedName>
        <fullName evidence="4">EamA family transporter</fullName>
    </submittedName>
</protein>
<dbReference type="RefSeq" id="WP_342825795.1">
    <property type="nucleotide sequence ID" value="NZ_CP046147.1"/>
</dbReference>
<dbReference type="Gene3D" id="1.10.3730.20">
    <property type="match status" value="1"/>
</dbReference>
<feature type="transmembrane region" description="Helical" evidence="2">
    <location>
        <begin position="93"/>
        <end position="113"/>
    </location>
</feature>
<dbReference type="SUPFAM" id="SSF103481">
    <property type="entry name" value="Multidrug resistance efflux transporter EmrE"/>
    <property type="match status" value="1"/>
</dbReference>
<proteinExistence type="inferred from homology"/>